<reference evidence="1 2" key="1">
    <citation type="submission" date="2018-04" db="EMBL/GenBank/DDBJ databases">
        <title>Novel species isolated from glacier.</title>
        <authorList>
            <person name="Liu Q."/>
            <person name="Xin Y.-H."/>
        </authorList>
    </citation>
    <scope>NUCLEOTIDE SEQUENCE [LARGE SCALE GENOMIC DNA]</scope>
    <source>
        <strain evidence="1 2">GT1R17</strain>
    </source>
</reference>
<dbReference type="Proteomes" id="UP000244248">
    <property type="component" value="Unassembled WGS sequence"/>
</dbReference>
<dbReference type="PROSITE" id="PS51257">
    <property type="entry name" value="PROKAR_LIPOPROTEIN"/>
    <property type="match status" value="1"/>
</dbReference>
<proteinExistence type="predicted"/>
<gene>
    <name evidence="1" type="ORF">CJD38_09725</name>
</gene>
<dbReference type="NCBIfam" id="NF040519">
    <property type="entry name" value="Sbal_3080_fam"/>
    <property type="match status" value="1"/>
</dbReference>
<evidence type="ECO:0008006" key="3">
    <source>
        <dbReference type="Google" id="ProtNLM"/>
    </source>
</evidence>
<accession>A0A2T5MG86</accession>
<protein>
    <recommendedName>
        <fullName evidence="3">Cell division protein FtsI</fullName>
    </recommendedName>
</protein>
<comment type="caution">
    <text evidence="1">The sequence shown here is derived from an EMBL/GenBank/DDBJ whole genome shotgun (WGS) entry which is preliminary data.</text>
</comment>
<dbReference type="RefSeq" id="WP_107940139.1">
    <property type="nucleotide sequence ID" value="NZ_QANS01000003.1"/>
</dbReference>
<dbReference type="OrthoDB" id="6708210at2"/>
<name>A0A2T5MG86_9GAMM</name>
<organism evidence="1 2">
    <name type="scientific">Stenotrophobium rhamnosiphilum</name>
    <dbReference type="NCBI Taxonomy" id="2029166"/>
    <lineage>
        <taxon>Bacteria</taxon>
        <taxon>Pseudomonadati</taxon>
        <taxon>Pseudomonadota</taxon>
        <taxon>Gammaproteobacteria</taxon>
        <taxon>Nevskiales</taxon>
        <taxon>Nevskiaceae</taxon>
        <taxon>Stenotrophobium</taxon>
    </lineage>
</organism>
<evidence type="ECO:0000313" key="2">
    <source>
        <dbReference type="Proteomes" id="UP000244248"/>
    </source>
</evidence>
<keyword evidence="2" id="KW-1185">Reference proteome</keyword>
<dbReference type="AlphaFoldDB" id="A0A2T5MG86"/>
<sequence length="143" mass="16210">MKRFALVFFAVTAGCTSVTVRPVDQSLGIKHICIKENPKVQVNDFIEVIRDGFDRHGISSQVFDSAQPQNCEYLLTYTALRSWDFSPYLSHAELRLEKDYKQVAYAEYHLKGKGGLSLTKWAGTKSKMDPVIDELLGAYKSDR</sequence>
<dbReference type="EMBL" id="QANS01000003">
    <property type="protein sequence ID" value="PTU31594.1"/>
    <property type="molecule type" value="Genomic_DNA"/>
</dbReference>
<evidence type="ECO:0000313" key="1">
    <source>
        <dbReference type="EMBL" id="PTU31594.1"/>
    </source>
</evidence>